<evidence type="ECO:0000256" key="1">
    <source>
        <dbReference type="SAM" id="MobiDB-lite"/>
    </source>
</evidence>
<dbReference type="EMBL" id="BOMP01000008">
    <property type="protein sequence ID" value="GIE37732.1"/>
    <property type="molecule type" value="Genomic_DNA"/>
</dbReference>
<evidence type="ECO:0008006" key="4">
    <source>
        <dbReference type="Google" id="ProtNLM"/>
    </source>
</evidence>
<accession>A0ABQ4A9Q7</accession>
<feature type="region of interest" description="Disordered" evidence="1">
    <location>
        <begin position="1"/>
        <end position="35"/>
    </location>
</feature>
<dbReference type="Proteomes" id="UP000631312">
    <property type="component" value="Unassembled WGS sequence"/>
</dbReference>
<reference evidence="2 3" key="1">
    <citation type="submission" date="2021-01" db="EMBL/GenBank/DDBJ databases">
        <title>Whole genome shotgun sequence of Actinoplanes lobatus NBRC 12513.</title>
        <authorList>
            <person name="Komaki H."/>
            <person name="Tamura T."/>
        </authorList>
    </citation>
    <scope>NUCLEOTIDE SEQUENCE [LARGE SCALE GENOMIC DNA]</scope>
    <source>
        <strain evidence="2 3">NBRC 12513</strain>
    </source>
</reference>
<evidence type="ECO:0000313" key="2">
    <source>
        <dbReference type="EMBL" id="GIE37732.1"/>
    </source>
</evidence>
<proteinExistence type="predicted"/>
<name>A0ABQ4A9Q7_9ACTN</name>
<keyword evidence="3" id="KW-1185">Reference proteome</keyword>
<organism evidence="2 3">
    <name type="scientific">Actinoplanes lobatus</name>
    <dbReference type="NCBI Taxonomy" id="113568"/>
    <lineage>
        <taxon>Bacteria</taxon>
        <taxon>Bacillati</taxon>
        <taxon>Actinomycetota</taxon>
        <taxon>Actinomycetes</taxon>
        <taxon>Micromonosporales</taxon>
        <taxon>Micromonosporaceae</taxon>
        <taxon>Actinoplanes</taxon>
    </lineage>
</organism>
<gene>
    <name evidence="2" type="ORF">Alo02nite_06300</name>
</gene>
<evidence type="ECO:0000313" key="3">
    <source>
        <dbReference type="Proteomes" id="UP000631312"/>
    </source>
</evidence>
<dbReference type="RefSeq" id="WP_188120863.1">
    <property type="nucleotide sequence ID" value="NZ_JACHNC010000001.1"/>
</dbReference>
<comment type="caution">
    <text evidence="2">The sequence shown here is derived from an EMBL/GenBank/DDBJ whole genome shotgun (WGS) entry which is preliminary data.</text>
</comment>
<protein>
    <recommendedName>
        <fullName evidence="4">FXSXX-COOH protein</fullName>
    </recommendedName>
</protein>
<sequence>MISYREHAGPGEQPGPYQVEGGMGGAGQDDPGASRLIDVTDLPVDRLIADGDSVLANAIRRLLIEFDGAQEVLSAFDNYAGDPPDAPGAGSAP</sequence>